<name>A0ABT7Y6R1_9VIBR</name>
<comment type="caution">
    <text evidence="3">The sequence shown here is derived from an EMBL/GenBank/DDBJ whole genome shotgun (WGS) entry which is preliminary data.</text>
</comment>
<dbReference type="InterPro" id="IPR000305">
    <property type="entry name" value="GIY-YIG_endonuc"/>
</dbReference>
<feature type="domain" description="GIY-YIG" evidence="2">
    <location>
        <begin position="12"/>
        <end position="88"/>
    </location>
</feature>
<dbReference type="EMBL" id="JAUEOZ010000002">
    <property type="protein sequence ID" value="MDN2483745.1"/>
    <property type="molecule type" value="Genomic_DNA"/>
</dbReference>
<evidence type="ECO:0000259" key="2">
    <source>
        <dbReference type="PROSITE" id="PS50164"/>
    </source>
</evidence>
<dbReference type="SUPFAM" id="SSF82771">
    <property type="entry name" value="GIY-YIG endonuclease"/>
    <property type="match status" value="1"/>
</dbReference>
<keyword evidence="4" id="KW-1185">Reference proteome</keyword>
<proteinExistence type="inferred from homology"/>
<dbReference type="Pfam" id="PF01541">
    <property type="entry name" value="GIY-YIG"/>
    <property type="match status" value="1"/>
</dbReference>
<reference evidence="3" key="1">
    <citation type="submission" date="2024-05" db="EMBL/GenBank/DDBJ databases">
        <title>Genome Sequences of Four Agar- Degrading Marine Bacteria.</title>
        <authorList>
            <person name="Phillips E.K."/>
            <person name="Shaffer J.C."/>
            <person name="Henson M.W."/>
            <person name="Temperton B."/>
            <person name="Thrash C.J."/>
            <person name="Martin M.O."/>
        </authorList>
    </citation>
    <scope>NUCLEOTIDE SEQUENCE</scope>
    <source>
        <strain evidence="3">EKP203</strain>
    </source>
</reference>
<evidence type="ECO:0000313" key="4">
    <source>
        <dbReference type="Proteomes" id="UP001169719"/>
    </source>
</evidence>
<accession>A0ABT7Y6R1</accession>
<dbReference type="Proteomes" id="UP001169719">
    <property type="component" value="Unassembled WGS sequence"/>
</dbReference>
<evidence type="ECO:0000313" key="3">
    <source>
        <dbReference type="EMBL" id="MDN2483745.1"/>
    </source>
</evidence>
<evidence type="ECO:0000256" key="1">
    <source>
        <dbReference type="ARBA" id="ARBA00007435"/>
    </source>
</evidence>
<dbReference type="InterPro" id="IPR035901">
    <property type="entry name" value="GIY-YIG_endonuc_sf"/>
</dbReference>
<organism evidence="3 4">
    <name type="scientific">Vibrio agarivorans</name>
    <dbReference type="NCBI Taxonomy" id="153622"/>
    <lineage>
        <taxon>Bacteria</taxon>
        <taxon>Pseudomonadati</taxon>
        <taxon>Pseudomonadota</taxon>
        <taxon>Gammaproteobacteria</taxon>
        <taxon>Vibrionales</taxon>
        <taxon>Vibrionaceae</taxon>
        <taxon>Vibrio</taxon>
    </lineage>
</organism>
<dbReference type="RefSeq" id="WP_289963814.1">
    <property type="nucleotide sequence ID" value="NZ_JAUEOZ010000002.1"/>
</dbReference>
<dbReference type="CDD" id="cd10456">
    <property type="entry name" value="GIY-YIG_UPF0213"/>
    <property type="match status" value="1"/>
</dbReference>
<dbReference type="PANTHER" id="PTHR34477">
    <property type="entry name" value="UPF0213 PROTEIN YHBQ"/>
    <property type="match status" value="1"/>
</dbReference>
<dbReference type="InterPro" id="IPR050190">
    <property type="entry name" value="UPF0213_domain"/>
</dbReference>
<dbReference type="PANTHER" id="PTHR34477:SF1">
    <property type="entry name" value="UPF0213 PROTEIN YHBQ"/>
    <property type="match status" value="1"/>
</dbReference>
<dbReference type="PROSITE" id="PS50164">
    <property type="entry name" value="GIY_YIG"/>
    <property type="match status" value="1"/>
</dbReference>
<dbReference type="SMART" id="SM00465">
    <property type="entry name" value="GIYc"/>
    <property type="match status" value="1"/>
</dbReference>
<gene>
    <name evidence="3" type="ORF">QWJ08_20555</name>
</gene>
<comment type="similarity">
    <text evidence="1">Belongs to the UPF0213 family.</text>
</comment>
<dbReference type="Gene3D" id="3.40.1440.10">
    <property type="entry name" value="GIY-YIG endonuclease"/>
    <property type="match status" value="1"/>
</dbReference>
<sequence length="100" mass="11364">MANLAVQDQGQSPWFVYLIRTKANTLYCGVTTDTQRRFEQHCSGKGAKALRGKGPLDLVWSAPAGHSRSEAQQWEHKIKKLTKLRKEMLIKGEWSLTHLT</sequence>
<protein>
    <submittedName>
        <fullName evidence="3">GIY-YIG nuclease family protein</fullName>
    </submittedName>
</protein>